<evidence type="ECO:0000256" key="1">
    <source>
        <dbReference type="SAM" id="Phobius"/>
    </source>
</evidence>
<dbReference type="Proteomes" id="UP001233999">
    <property type="component" value="Unassembled WGS sequence"/>
</dbReference>
<dbReference type="AlphaFoldDB" id="A0AAD8E665"/>
<proteinExistence type="predicted"/>
<keyword evidence="3" id="KW-1185">Reference proteome</keyword>
<keyword evidence="1" id="KW-1133">Transmembrane helix</keyword>
<evidence type="ECO:0000313" key="3">
    <source>
        <dbReference type="Proteomes" id="UP001233999"/>
    </source>
</evidence>
<feature type="non-terminal residue" evidence="2">
    <location>
        <position position="1"/>
    </location>
</feature>
<protein>
    <submittedName>
        <fullName evidence="2">Uncharacterized protein</fullName>
    </submittedName>
</protein>
<keyword evidence="1" id="KW-0472">Membrane</keyword>
<gene>
    <name evidence="2" type="ORF">L9F63_004981</name>
</gene>
<keyword evidence="1" id="KW-0812">Transmembrane</keyword>
<sequence>LYWVVLIWTQKTHVRASLTCIAIYYLQMTCDPSSFMATSFSVTSSCCIPSSLFIHGHFIICVFLWCIPSSLFIHGLFMFCIFLLVLFIHGHFNFYVFLLPLHSWPLHYLCLPLVYSFQPLHSWPLHYLCLPLV</sequence>
<feature type="transmembrane region" description="Helical" evidence="1">
    <location>
        <begin position="58"/>
        <end position="88"/>
    </location>
</feature>
<reference evidence="2" key="1">
    <citation type="journal article" date="2023" name="IScience">
        <title>Live-bearing cockroach genome reveals convergent evolutionary mechanisms linked to viviparity in insects and beyond.</title>
        <authorList>
            <person name="Fouks B."/>
            <person name="Harrison M.C."/>
            <person name="Mikhailova A.A."/>
            <person name="Marchal E."/>
            <person name="English S."/>
            <person name="Carruthers M."/>
            <person name="Jennings E.C."/>
            <person name="Chiamaka E.L."/>
            <person name="Frigard R.A."/>
            <person name="Pippel M."/>
            <person name="Attardo G.M."/>
            <person name="Benoit J.B."/>
            <person name="Bornberg-Bauer E."/>
            <person name="Tobe S.S."/>
        </authorList>
    </citation>
    <scope>NUCLEOTIDE SEQUENCE</scope>
    <source>
        <strain evidence="2">Stay&amp;Tobe</strain>
    </source>
</reference>
<name>A0AAD8E665_DIPPU</name>
<evidence type="ECO:0000313" key="2">
    <source>
        <dbReference type="EMBL" id="KAJ9578773.1"/>
    </source>
</evidence>
<comment type="caution">
    <text evidence="2">The sequence shown here is derived from an EMBL/GenBank/DDBJ whole genome shotgun (WGS) entry which is preliminary data.</text>
</comment>
<feature type="non-terminal residue" evidence="2">
    <location>
        <position position="133"/>
    </location>
</feature>
<organism evidence="2 3">
    <name type="scientific">Diploptera punctata</name>
    <name type="common">Pacific beetle cockroach</name>
    <dbReference type="NCBI Taxonomy" id="6984"/>
    <lineage>
        <taxon>Eukaryota</taxon>
        <taxon>Metazoa</taxon>
        <taxon>Ecdysozoa</taxon>
        <taxon>Arthropoda</taxon>
        <taxon>Hexapoda</taxon>
        <taxon>Insecta</taxon>
        <taxon>Pterygota</taxon>
        <taxon>Neoptera</taxon>
        <taxon>Polyneoptera</taxon>
        <taxon>Dictyoptera</taxon>
        <taxon>Blattodea</taxon>
        <taxon>Blaberoidea</taxon>
        <taxon>Blaberidae</taxon>
        <taxon>Diplopterinae</taxon>
        <taxon>Diploptera</taxon>
    </lineage>
</organism>
<reference evidence="2" key="2">
    <citation type="submission" date="2023-05" db="EMBL/GenBank/DDBJ databases">
        <authorList>
            <person name="Fouks B."/>
        </authorList>
    </citation>
    <scope>NUCLEOTIDE SEQUENCE</scope>
    <source>
        <strain evidence="2">Stay&amp;Tobe</strain>
        <tissue evidence="2">Testes</tissue>
    </source>
</reference>
<dbReference type="EMBL" id="JASPKZ010008860">
    <property type="protein sequence ID" value="KAJ9578773.1"/>
    <property type="molecule type" value="Genomic_DNA"/>
</dbReference>
<accession>A0AAD8E665</accession>